<keyword evidence="5" id="KW-0547">Nucleotide-binding</keyword>
<dbReference type="InterPro" id="IPR027417">
    <property type="entry name" value="P-loop_NTPase"/>
</dbReference>
<keyword evidence="3" id="KW-0813">Transport</keyword>
<dbReference type="PANTHER" id="PTHR43166:SF9">
    <property type="entry name" value="GLUTAMATE_ASPARTATE IMPORT ATP-BINDING PROTEIN GLTL"/>
    <property type="match status" value="1"/>
</dbReference>
<comment type="subcellular location">
    <subcellularLocation>
        <location evidence="1">Cell membrane</location>
        <topology evidence="1">Peripheral membrane protein</topology>
    </subcellularLocation>
</comment>
<dbReference type="PROSITE" id="PS50893">
    <property type="entry name" value="ABC_TRANSPORTER_2"/>
    <property type="match status" value="1"/>
</dbReference>
<keyword evidence="6 10" id="KW-0067">ATP-binding</keyword>
<evidence type="ECO:0000256" key="6">
    <source>
        <dbReference type="ARBA" id="ARBA00022840"/>
    </source>
</evidence>
<evidence type="ECO:0000256" key="7">
    <source>
        <dbReference type="ARBA" id="ARBA00022970"/>
    </source>
</evidence>
<proteinExistence type="inferred from homology"/>
<evidence type="ECO:0000313" key="10">
    <source>
        <dbReference type="EMBL" id="MDO4841998.1"/>
    </source>
</evidence>
<dbReference type="Pfam" id="PF00005">
    <property type="entry name" value="ABC_tran"/>
    <property type="match status" value="1"/>
</dbReference>
<evidence type="ECO:0000256" key="1">
    <source>
        <dbReference type="ARBA" id="ARBA00004202"/>
    </source>
</evidence>
<keyword evidence="8" id="KW-0472">Membrane</keyword>
<dbReference type="SMART" id="SM00382">
    <property type="entry name" value="AAA"/>
    <property type="match status" value="1"/>
</dbReference>
<gene>
    <name evidence="10" type="ORF">Q3982_04900</name>
</gene>
<comment type="caution">
    <text evidence="10">The sequence shown here is derived from an EMBL/GenBank/DDBJ whole genome shotgun (WGS) entry which is preliminary data.</text>
</comment>
<evidence type="ECO:0000256" key="2">
    <source>
        <dbReference type="ARBA" id="ARBA00005417"/>
    </source>
</evidence>
<dbReference type="InterPro" id="IPR003439">
    <property type="entry name" value="ABC_transporter-like_ATP-bd"/>
</dbReference>
<dbReference type="InterPro" id="IPR030679">
    <property type="entry name" value="ABC_ATPase_HisP-typ"/>
</dbReference>
<keyword evidence="11" id="KW-1185">Reference proteome</keyword>
<evidence type="ECO:0000256" key="4">
    <source>
        <dbReference type="ARBA" id="ARBA00022475"/>
    </source>
</evidence>
<dbReference type="GO" id="GO:0015424">
    <property type="term" value="F:ABC-type amino acid transporter activity"/>
    <property type="evidence" value="ECO:0007669"/>
    <property type="project" value="InterPro"/>
</dbReference>
<evidence type="ECO:0000256" key="5">
    <source>
        <dbReference type="ARBA" id="ARBA00022741"/>
    </source>
</evidence>
<feature type="domain" description="ABC transporter" evidence="9">
    <location>
        <begin position="6"/>
        <end position="249"/>
    </location>
</feature>
<dbReference type="InterPro" id="IPR050086">
    <property type="entry name" value="MetN_ABC_transporter-like"/>
</dbReference>
<dbReference type="PANTHER" id="PTHR43166">
    <property type="entry name" value="AMINO ACID IMPORT ATP-BINDING PROTEIN"/>
    <property type="match status" value="1"/>
</dbReference>
<dbReference type="Proteomes" id="UP001168575">
    <property type="component" value="Unassembled WGS sequence"/>
</dbReference>
<dbReference type="Gene3D" id="3.40.50.300">
    <property type="entry name" value="P-loop containing nucleotide triphosphate hydrolases"/>
    <property type="match status" value="1"/>
</dbReference>
<comment type="similarity">
    <text evidence="2">Belongs to the ABC transporter superfamily.</text>
</comment>
<sequence length="254" mass="28427">MPKEVVIVRKGKKIFGDNVVLHDVDFAVDDDEVMTIIGPSGVGKSTLLRCMTMLEFFDGGTLEYEELKVCTEKDGKSVYAKPDVLNEARRRCGLVFQNFNLFPHYTVMQNIVRPLKTVLKKSEEEAREIAKKHLEELDMLGRADMVPCDLSGGQQQRVAIARALAMNPAVLYFDEPTSALDPRLSREVAMLIRDIAKSGIGIVIVTHDMKFARDASDYVAIMHGGTFVEKGTVQQIFENPQSQITKEFLSTDLL</sequence>
<dbReference type="PROSITE" id="PS00211">
    <property type="entry name" value="ABC_TRANSPORTER_1"/>
    <property type="match status" value="1"/>
</dbReference>
<keyword evidence="7" id="KW-0029">Amino-acid transport</keyword>
<name>A0AA43RHN2_9ACTN</name>
<organism evidence="10 11">
    <name type="scientific">Phoenicibacter congonensis</name>
    <dbReference type="NCBI Taxonomy" id="1944646"/>
    <lineage>
        <taxon>Bacteria</taxon>
        <taxon>Bacillati</taxon>
        <taxon>Actinomycetota</taxon>
        <taxon>Coriobacteriia</taxon>
        <taxon>Eggerthellales</taxon>
        <taxon>Eggerthellaceae</taxon>
        <taxon>Phoenicibacter</taxon>
    </lineage>
</organism>
<accession>A0AA43RHN2</accession>
<dbReference type="AlphaFoldDB" id="A0AA43RHN2"/>
<dbReference type="EMBL" id="JAUMVS010000075">
    <property type="protein sequence ID" value="MDO4841998.1"/>
    <property type="molecule type" value="Genomic_DNA"/>
</dbReference>
<dbReference type="GO" id="GO:0016887">
    <property type="term" value="F:ATP hydrolysis activity"/>
    <property type="evidence" value="ECO:0007669"/>
    <property type="project" value="InterPro"/>
</dbReference>
<dbReference type="InterPro" id="IPR003593">
    <property type="entry name" value="AAA+_ATPase"/>
</dbReference>
<dbReference type="GO" id="GO:0005886">
    <property type="term" value="C:plasma membrane"/>
    <property type="evidence" value="ECO:0007669"/>
    <property type="project" value="UniProtKB-SubCell"/>
</dbReference>
<reference evidence="10" key="1">
    <citation type="submission" date="2023-07" db="EMBL/GenBank/DDBJ databases">
        <title>Between Cages and Wild: Unraveling the Impact of Captivity on Animal Microbiomes and Antimicrobial Resistance.</title>
        <authorList>
            <person name="Schmartz G.P."/>
            <person name="Rehner J."/>
            <person name="Schuff M.J."/>
            <person name="Becker S.L."/>
            <person name="Kravczyk M."/>
            <person name="Gurevich A."/>
            <person name="Francke R."/>
            <person name="Mueller R."/>
            <person name="Keller V."/>
            <person name="Keller A."/>
        </authorList>
    </citation>
    <scope>NUCLEOTIDE SEQUENCE</scope>
    <source>
        <strain evidence="10">S12M_St_49</strain>
    </source>
</reference>
<dbReference type="SUPFAM" id="SSF52540">
    <property type="entry name" value="P-loop containing nucleoside triphosphate hydrolases"/>
    <property type="match status" value="1"/>
</dbReference>
<evidence type="ECO:0000256" key="8">
    <source>
        <dbReference type="ARBA" id="ARBA00023136"/>
    </source>
</evidence>
<keyword evidence="4" id="KW-1003">Cell membrane</keyword>
<protein>
    <submittedName>
        <fullName evidence="10">Amino acid ABC transporter ATP-binding protein</fullName>
    </submittedName>
</protein>
<evidence type="ECO:0000313" key="11">
    <source>
        <dbReference type="Proteomes" id="UP001168575"/>
    </source>
</evidence>
<evidence type="ECO:0000259" key="9">
    <source>
        <dbReference type="PROSITE" id="PS50893"/>
    </source>
</evidence>
<dbReference type="GO" id="GO:0005524">
    <property type="term" value="F:ATP binding"/>
    <property type="evidence" value="ECO:0007669"/>
    <property type="project" value="UniProtKB-KW"/>
</dbReference>
<dbReference type="InterPro" id="IPR017871">
    <property type="entry name" value="ABC_transporter-like_CS"/>
</dbReference>
<dbReference type="PIRSF" id="PIRSF039085">
    <property type="entry name" value="ABC_ATPase_HisP"/>
    <property type="match status" value="1"/>
</dbReference>
<evidence type="ECO:0000256" key="3">
    <source>
        <dbReference type="ARBA" id="ARBA00022448"/>
    </source>
</evidence>